<evidence type="ECO:0000256" key="1">
    <source>
        <dbReference type="SAM" id="MobiDB-lite"/>
    </source>
</evidence>
<accession>A0A0F7ZHI1</accession>
<feature type="compositionally biased region" description="Basic and acidic residues" evidence="1">
    <location>
        <begin position="562"/>
        <end position="573"/>
    </location>
</feature>
<organism evidence="3 4">
    <name type="scientific">Hirsutella minnesotensis 3608</name>
    <dbReference type="NCBI Taxonomy" id="1043627"/>
    <lineage>
        <taxon>Eukaryota</taxon>
        <taxon>Fungi</taxon>
        <taxon>Dikarya</taxon>
        <taxon>Ascomycota</taxon>
        <taxon>Pezizomycotina</taxon>
        <taxon>Sordariomycetes</taxon>
        <taxon>Hypocreomycetidae</taxon>
        <taxon>Hypocreales</taxon>
        <taxon>Ophiocordycipitaceae</taxon>
        <taxon>Hirsutella</taxon>
    </lineage>
</organism>
<feature type="compositionally biased region" description="Acidic residues" evidence="1">
    <location>
        <begin position="528"/>
        <end position="538"/>
    </location>
</feature>
<evidence type="ECO:0000313" key="3">
    <source>
        <dbReference type="EMBL" id="KJZ72681.1"/>
    </source>
</evidence>
<dbReference type="Pfam" id="PF20150">
    <property type="entry name" value="2EXR"/>
    <property type="match status" value="1"/>
</dbReference>
<feature type="compositionally biased region" description="Acidic residues" evidence="1">
    <location>
        <begin position="633"/>
        <end position="648"/>
    </location>
</feature>
<keyword evidence="4" id="KW-1185">Reference proteome</keyword>
<sequence>MPRPIVIPSSDESSDEEGVDNSPYRGNRAELSNFLDIEADESQSSDDDDDDDDDDSNDEDDDDEDDTPQSFTSFMNLPAELRLRIWELYCPDLVAPLRVLQFDLRDCSAATRVAGGWNTHTDVYAVRDALTLADQTECQRRVMAVHRESRALALHRFPDTLLLDDVEPRNSLLSFSKERDIVMIDNLDIIDDADRYSFHVSPGFADNVLHLALRGCLSSADIDPDVQNGRGLDFFPNLRRLYRFFEPEHPPLSPRDLAWVTSDYAHRYVIRTYEKEYGIGEDQTIIVCVPDVDRHPDFAKHQLPQVFAEDPSPEVVAKLQSRGIESWPMIVFDGNWGMRRYDKLRRFKYEAVADIESDLFDSSSESGHDYGGDSAFHHLMLDEYESEGIDDSFIEQYDDLDRDDLEDDLLDPWDYQDGYVNGSWDPHTSRAGFPFSDISSSESSSAENFNPQPESRPVETSRTLKRKIVVSSDSESGSDEPSAKQRPAKRMRLLRVAVVDSDDDSSESSTQATKKCKTRNRARAVIDSDSESDSDDDSGGVAIGRAPRNGRASSSSGSSSTTDHESPEDDSVRPLRQSLAERLQAERLANPIPSSDGEDNSSENEEGDSDEDEGDEDDDEEEHELLDGMAAESDGEGDEGESDSEGCW</sequence>
<protein>
    <recommendedName>
        <fullName evidence="2">2EXR domain-containing protein</fullName>
    </recommendedName>
</protein>
<gene>
    <name evidence="3" type="ORF">HIM_07873</name>
</gene>
<feature type="compositionally biased region" description="Acidic residues" evidence="1">
    <location>
        <begin position="37"/>
        <end position="67"/>
    </location>
</feature>
<dbReference type="InterPro" id="IPR045518">
    <property type="entry name" value="2EXR"/>
</dbReference>
<feature type="region of interest" description="Disordered" evidence="1">
    <location>
        <begin position="1"/>
        <end position="73"/>
    </location>
</feature>
<reference evidence="3 4" key="1">
    <citation type="journal article" date="2014" name="Genome Biol. Evol.">
        <title>Comparative genomics and transcriptomics analyses reveal divergent lifestyle features of nematode endoparasitic fungus Hirsutella minnesotensis.</title>
        <authorList>
            <person name="Lai Y."/>
            <person name="Liu K."/>
            <person name="Zhang X."/>
            <person name="Zhang X."/>
            <person name="Li K."/>
            <person name="Wang N."/>
            <person name="Shu C."/>
            <person name="Wu Y."/>
            <person name="Wang C."/>
            <person name="Bushley K.E."/>
            <person name="Xiang M."/>
            <person name="Liu X."/>
        </authorList>
    </citation>
    <scope>NUCLEOTIDE SEQUENCE [LARGE SCALE GENOMIC DNA]</scope>
    <source>
        <strain evidence="3 4">3608</strain>
    </source>
</reference>
<feature type="compositionally biased region" description="Low complexity" evidence="1">
    <location>
        <begin position="436"/>
        <end position="445"/>
    </location>
</feature>
<evidence type="ECO:0000313" key="4">
    <source>
        <dbReference type="Proteomes" id="UP000054481"/>
    </source>
</evidence>
<dbReference type="EMBL" id="KQ030543">
    <property type="protein sequence ID" value="KJZ72681.1"/>
    <property type="molecule type" value="Genomic_DNA"/>
</dbReference>
<proteinExistence type="predicted"/>
<feature type="region of interest" description="Disordered" evidence="1">
    <location>
        <begin position="435"/>
        <end position="648"/>
    </location>
</feature>
<evidence type="ECO:0000259" key="2">
    <source>
        <dbReference type="Pfam" id="PF20150"/>
    </source>
</evidence>
<feature type="compositionally biased region" description="Acidic residues" evidence="1">
    <location>
        <begin position="596"/>
        <end position="624"/>
    </location>
</feature>
<feature type="compositionally biased region" description="Polar residues" evidence="1">
    <location>
        <begin position="446"/>
        <end position="461"/>
    </location>
</feature>
<name>A0A0F7ZHI1_9HYPO</name>
<dbReference type="OrthoDB" id="3501032at2759"/>
<dbReference type="Proteomes" id="UP000054481">
    <property type="component" value="Unassembled WGS sequence"/>
</dbReference>
<dbReference type="AlphaFoldDB" id="A0A0F7ZHI1"/>
<feature type="domain" description="2EXR" evidence="2">
    <location>
        <begin position="71"/>
        <end position="182"/>
    </location>
</feature>